<name>G3ARD7_SPAPN</name>
<feature type="region of interest" description="Disordered" evidence="6">
    <location>
        <begin position="305"/>
        <end position="335"/>
    </location>
</feature>
<reference evidence="9 10" key="1">
    <citation type="journal article" date="2011" name="Proc. Natl. Acad. Sci. U.S.A.">
        <title>Comparative genomics of xylose-fermenting fungi for enhanced biofuel production.</title>
        <authorList>
            <person name="Wohlbach D.J."/>
            <person name="Kuo A."/>
            <person name="Sato T.K."/>
            <person name="Potts K.M."/>
            <person name="Salamov A.A."/>
            <person name="LaButti K.M."/>
            <person name="Sun H."/>
            <person name="Clum A."/>
            <person name="Pangilinan J.L."/>
            <person name="Lindquist E.A."/>
            <person name="Lucas S."/>
            <person name="Lapidus A."/>
            <person name="Jin M."/>
            <person name="Gunawan C."/>
            <person name="Balan V."/>
            <person name="Dale B.E."/>
            <person name="Jeffries T.W."/>
            <person name="Zinkel R."/>
            <person name="Barry K.W."/>
            <person name="Grigoriev I.V."/>
            <person name="Gasch A.P."/>
        </authorList>
    </citation>
    <scope>NUCLEOTIDE SEQUENCE [LARGE SCALE GENOMIC DNA]</scope>
    <source>
        <strain evidence="10">NRRL Y-27907 / 11-Y1</strain>
    </source>
</reference>
<dbReference type="GO" id="GO:0009277">
    <property type="term" value="C:fungal-type cell wall"/>
    <property type="evidence" value="ECO:0007669"/>
    <property type="project" value="UniProtKB-ARBA"/>
</dbReference>
<evidence type="ECO:0000256" key="3">
    <source>
        <dbReference type="ARBA" id="ARBA00022525"/>
    </source>
</evidence>
<comment type="subcellular location">
    <subcellularLocation>
        <location evidence="1">Secreted</location>
        <location evidence="1">Cell wall</location>
    </subcellularLocation>
</comment>
<accession>G3ARD7</accession>
<dbReference type="InterPro" id="IPR021031">
    <property type="entry name" value="Hyphal-reg_cell_wall_N"/>
</dbReference>
<keyword evidence="10" id="KW-1185">Reference proteome</keyword>
<dbReference type="HOGENOM" id="CLU_783396_0_0_1"/>
<evidence type="ECO:0000259" key="8">
    <source>
        <dbReference type="Pfam" id="PF11765"/>
    </source>
</evidence>
<evidence type="ECO:0000256" key="7">
    <source>
        <dbReference type="SAM" id="SignalP"/>
    </source>
</evidence>
<evidence type="ECO:0000256" key="2">
    <source>
        <dbReference type="ARBA" id="ARBA00022512"/>
    </source>
</evidence>
<proteinExistence type="predicted"/>
<organism evidence="10">
    <name type="scientific">Spathaspora passalidarum (strain NRRL Y-27907 / 11-Y1)</name>
    <dbReference type="NCBI Taxonomy" id="619300"/>
    <lineage>
        <taxon>Eukaryota</taxon>
        <taxon>Fungi</taxon>
        <taxon>Dikarya</taxon>
        <taxon>Ascomycota</taxon>
        <taxon>Saccharomycotina</taxon>
        <taxon>Pichiomycetes</taxon>
        <taxon>Debaryomycetaceae</taxon>
        <taxon>Spathaspora</taxon>
    </lineage>
</organism>
<keyword evidence="3" id="KW-0964">Secreted</keyword>
<dbReference type="GeneID" id="18875181"/>
<keyword evidence="2" id="KW-0134">Cell wall</keyword>
<dbReference type="Proteomes" id="UP000000709">
    <property type="component" value="Unassembled WGS sequence"/>
</dbReference>
<keyword evidence="4 7" id="KW-0732">Signal</keyword>
<evidence type="ECO:0000256" key="6">
    <source>
        <dbReference type="SAM" id="MobiDB-lite"/>
    </source>
</evidence>
<feature type="signal peptide" evidence="7">
    <location>
        <begin position="1"/>
        <end position="20"/>
    </location>
</feature>
<evidence type="ECO:0000256" key="1">
    <source>
        <dbReference type="ARBA" id="ARBA00004191"/>
    </source>
</evidence>
<protein>
    <recommendedName>
        <fullName evidence="8">Hyphally-regulated cell wall protein N-terminal domain-containing protein</fullName>
    </recommendedName>
</protein>
<dbReference type="AlphaFoldDB" id="G3ARD7"/>
<gene>
    <name evidence="9" type="ORF">SPAPADRAFT_67769</name>
</gene>
<sequence>MTTLATFIVCLFVQAIATQAATPISIEIQVTGTDTMETRNLSASVDVESGGILTLLNVANLDIFDFIVKDLGQFFYKTNIEPAVKIQNLNNSGYILFDTSDVESGSIKAWSDNRNDGELVIYGQSLNVRMGSIENTGSITFWGQEGSVYLDSVVNNTKDMCFHEQVVKLSWPTGAGCYAFLNSTVIISRSPEYFSPTFVLEGSNNHIYLESTFNDLTIHIVNFENVKYITIHDTYRTFSYSNGSLILDFLGKNLTLDIGSGYDKKGITVEKDTDKRNTHISYNGTTPSNGTKRAECACSFVPPVKEATSPTPVSEAESTSSNNDDKGEGNQNSKNSSLTTAMPIYFCLLSLAISYMIM</sequence>
<dbReference type="RefSeq" id="XP_007376522.1">
    <property type="nucleotide sequence ID" value="XM_007376460.1"/>
</dbReference>
<dbReference type="KEGG" id="spaa:SPAPADRAFT_67769"/>
<feature type="domain" description="Hyphally-regulated cell wall protein N-terminal" evidence="8">
    <location>
        <begin position="26"/>
        <end position="303"/>
    </location>
</feature>
<keyword evidence="5" id="KW-0325">Glycoprotein</keyword>
<evidence type="ECO:0000313" key="10">
    <source>
        <dbReference type="Proteomes" id="UP000000709"/>
    </source>
</evidence>
<feature type="compositionally biased region" description="Polar residues" evidence="6">
    <location>
        <begin position="308"/>
        <end position="322"/>
    </location>
</feature>
<evidence type="ECO:0000313" key="9">
    <source>
        <dbReference type="EMBL" id="EGW31744.1"/>
    </source>
</evidence>
<feature type="chain" id="PRO_5003442325" description="Hyphally-regulated cell wall protein N-terminal domain-containing protein" evidence="7">
    <location>
        <begin position="21"/>
        <end position="358"/>
    </location>
</feature>
<evidence type="ECO:0000256" key="5">
    <source>
        <dbReference type="ARBA" id="ARBA00023180"/>
    </source>
</evidence>
<dbReference type="Pfam" id="PF11765">
    <property type="entry name" value="Hyphal_reg_CWP"/>
    <property type="match status" value="1"/>
</dbReference>
<evidence type="ECO:0000256" key="4">
    <source>
        <dbReference type="ARBA" id="ARBA00022729"/>
    </source>
</evidence>
<dbReference type="EMBL" id="GL996503">
    <property type="protein sequence ID" value="EGW31744.1"/>
    <property type="molecule type" value="Genomic_DNA"/>
</dbReference>
<dbReference type="InParanoid" id="G3ARD7"/>